<dbReference type="EMBL" id="CABIJS010000039">
    <property type="protein sequence ID" value="VUZ40696.1"/>
    <property type="molecule type" value="Genomic_DNA"/>
</dbReference>
<keyword evidence="3" id="KW-1185">Reference proteome</keyword>
<gene>
    <name evidence="2" type="ORF">WMSIL1_LOCUS11302</name>
    <name evidence="1" type="ORF">WMSIL1_LOCUS1673</name>
</gene>
<proteinExistence type="predicted"/>
<protein>
    <submittedName>
        <fullName evidence="1">Uncharacterized protein</fullName>
    </submittedName>
</protein>
<dbReference type="EMBL" id="CABIJS010000536">
    <property type="protein sequence ID" value="VUZ52876.1"/>
    <property type="molecule type" value="Genomic_DNA"/>
</dbReference>
<dbReference type="Proteomes" id="UP000321570">
    <property type="component" value="Unassembled WGS sequence"/>
</dbReference>
<evidence type="ECO:0000313" key="2">
    <source>
        <dbReference type="EMBL" id="VUZ52876.1"/>
    </source>
</evidence>
<name>A0A564Y0L9_HYMDI</name>
<accession>A0A564Y0L9</accession>
<reference evidence="1 3" key="1">
    <citation type="submission" date="2019-07" db="EMBL/GenBank/DDBJ databases">
        <authorList>
            <person name="Jastrzebski P J."/>
            <person name="Paukszto L."/>
            <person name="Jastrzebski P J."/>
        </authorList>
    </citation>
    <scope>NUCLEOTIDE SEQUENCE [LARGE SCALE GENOMIC DNA]</scope>
    <source>
        <strain evidence="1 3">WMS-il1</strain>
    </source>
</reference>
<evidence type="ECO:0000313" key="1">
    <source>
        <dbReference type="EMBL" id="VUZ40696.1"/>
    </source>
</evidence>
<sequence>MNEMDIIAPSERFQVVEGGSMEKKVAYHFQGAPNRQTAKASVASAQIHSPSLLPRHKLNGYPNPQYPILGGVILKAITRVTIFKDG</sequence>
<dbReference type="AlphaFoldDB" id="A0A564Y0L9"/>
<organism evidence="1 3">
    <name type="scientific">Hymenolepis diminuta</name>
    <name type="common">Rat tapeworm</name>
    <dbReference type="NCBI Taxonomy" id="6216"/>
    <lineage>
        <taxon>Eukaryota</taxon>
        <taxon>Metazoa</taxon>
        <taxon>Spiralia</taxon>
        <taxon>Lophotrochozoa</taxon>
        <taxon>Platyhelminthes</taxon>
        <taxon>Cestoda</taxon>
        <taxon>Eucestoda</taxon>
        <taxon>Cyclophyllidea</taxon>
        <taxon>Hymenolepididae</taxon>
        <taxon>Hymenolepis</taxon>
    </lineage>
</organism>
<evidence type="ECO:0000313" key="3">
    <source>
        <dbReference type="Proteomes" id="UP000321570"/>
    </source>
</evidence>